<dbReference type="EMBL" id="PVQB02000125">
    <property type="protein sequence ID" value="KAF4342670.1"/>
    <property type="molecule type" value="Genomic_DNA"/>
</dbReference>
<sequence length="216" mass="24921">MGVSFVKLLAYFLVGAVLAFPPPFRDIHGFMGAPTATPLSRLSPSTWKFLFPMNQTDDKTGNKEHKTKDKPRQIEDEIAHDAKHPKTDGNKYVSIDGKEAYEEERELLEKLLELLTEPKGDIPDEMASGHTQIVDNPRMKPYLWRDTVISRQKEDKDEKKKYEEDDSEIYSDRGDEEEKKGETLKNVLKREVKNEKDEEKPFLWSKHSRPKSSADA</sequence>
<comment type="caution">
    <text evidence="3">The sequence shown here is derived from an EMBL/GenBank/DDBJ whole genome shotgun (WGS) entry which is preliminary data.</text>
</comment>
<evidence type="ECO:0000313" key="3">
    <source>
        <dbReference type="EMBL" id="KAF4342670.1"/>
    </source>
</evidence>
<reference evidence="3" key="2">
    <citation type="submission" date="2020-02" db="EMBL/GenBank/DDBJ databases">
        <title>Identification and distribution of gene clusters putatively required for synthesis of sphingolipid metabolism inhibitors in phylogenetically diverse species of the filamentous fungus Fusarium.</title>
        <authorList>
            <person name="Kim H.-S."/>
            <person name="Busman M."/>
            <person name="Brown D.W."/>
            <person name="Divon H."/>
            <person name="Uhlig S."/>
            <person name="Proctor R.H."/>
        </authorList>
    </citation>
    <scope>NUCLEOTIDE SEQUENCE</scope>
    <source>
        <strain evidence="3">NRRL 25174</strain>
    </source>
</reference>
<feature type="chain" id="PRO_5040244596" evidence="2">
    <location>
        <begin position="20"/>
        <end position="216"/>
    </location>
</feature>
<feature type="region of interest" description="Disordered" evidence="1">
    <location>
        <begin position="143"/>
        <end position="216"/>
    </location>
</feature>
<gene>
    <name evidence="3" type="ORF">FBEOM_3398</name>
</gene>
<evidence type="ECO:0000256" key="1">
    <source>
        <dbReference type="SAM" id="MobiDB-lite"/>
    </source>
</evidence>
<organism evidence="3 4">
    <name type="scientific">Fusarium beomiforme</name>
    <dbReference type="NCBI Taxonomy" id="44412"/>
    <lineage>
        <taxon>Eukaryota</taxon>
        <taxon>Fungi</taxon>
        <taxon>Dikarya</taxon>
        <taxon>Ascomycota</taxon>
        <taxon>Pezizomycotina</taxon>
        <taxon>Sordariomycetes</taxon>
        <taxon>Hypocreomycetidae</taxon>
        <taxon>Hypocreales</taxon>
        <taxon>Nectriaceae</taxon>
        <taxon>Fusarium</taxon>
        <taxon>Fusarium burgessii species complex</taxon>
    </lineage>
</organism>
<feature type="compositionally biased region" description="Basic and acidic residues" evidence="1">
    <location>
        <begin position="56"/>
        <end position="89"/>
    </location>
</feature>
<feature type="region of interest" description="Disordered" evidence="1">
    <location>
        <begin position="53"/>
        <end position="94"/>
    </location>
</feature>
<dbReference type="Proteomes" id="UP000730481">
    <property type="component" value="Unassembled WGS sequence"/>
</dbReference>
<feature type="signal peptide" evidence="2">
    <location>
        <begin position="1"/>
        <end position="19"/>
    </location>
</feature>
<protein>
    <submittedName>
        <fullName evidence="3">Uncharacterized protein</fullName>
    </submittedName>
</protein>
<keyword evidence="4" id="KW-1185">Reference proteome</keyword>
<name>A0A9P5E0Z4_9HYPO</name>
<proteinExistence type="predicted"/>
<dbReference type="OrthoDB" id="5071446at2759"/>
<evidence type="ECO:0000256" key="2">
    <source>
        <dbReference type="SAM" id="SignalP"/>
    </source>
</evidence>
<keyword evidence="2" id="KW-0732">Signal</keyword>
<accession>A0A9P5E0Z4</accession>
<evidence type="ECO:0000313" key="4">
    <source>
        <dbReference type="Proteomes" id="UP000730481"/>
    </source>
</evidence>
<reference evidence="3" key="1">
    <citation type="journal article" date="2017" name="Mycologia">
        <title>Fusarium algeriense, sp. nov., a novel toxigenic crown rot pathogen of durum wheat from Algeria is nested in the Fusarium burgessii species complex.</title>
        <authorList>
            <person name="Laraba I."/>
            <person name="Keddad A."/>
            <person name="Boureghda H."/>
            <person name="Abdallah N."/>
            <person name="Vaughan M.M."/>
            <person name="Proctor R.H."/>
            <person name="Busman M."/>
            <person name="O'Donnell K."/>
        </authorList>
    </citation>
    <scope>NUCLEOTIDE SEQUENCE</scope>
    <source>
        <strain evidence="3">NRRL 25174</strain>
    </source>
</reference>
<feature type="compositionally biased region" description="Basic and acidic residues" evidence="1">
    <location>
        <begin position="170"/>
        <end position="201"/>
    </location>
</feature>
<dbReference type="AlphaFoldDB" id="A0A9P5E0Z4"/>
<feature type="compositionally biased region" description="Basic and acidic residues" evidence="1">
    <location>
        <begin position="151"/>
        <end position="163"/>
    </location>
</feature>